<protein>
    <recommendedName>
        <fullName evidence="3">DUF493 domain-containing protein</fullName>
    </recommendedName>
</protein>
<evidence type="ECO:0008006" key="3">
    <source>
        <dbReference type="Google" id="ProtNLM"/>
    </source>
</evidence>
<name>A0ABQ6Q6J9_9BACT</name>
<organism evidence="1 2">
    <name type="scientific">Algoriphagus taiwanensis</name>
    <dbReference type="NCBI Taxonomy" id="1445656"/>
    <lineage>
        <taxon>Bacteria</taxon>
        <taxon>Pseudomonadati</taxon>
        <taxon>Bacteroidota</taxon>
        <taxon>Cytophagia</taxon>
        <taxon>Cytophagales</taxon>
        <taxon>Cyclobacteriaceae</taxon>
        <taxon>Algoriphagus</taxon>
    </lineage>
</organism>
<evidence type="ECO:0000313" key="2">
    <source>
        <dbReference type="Proteomes" id="UP001307705"/>
    </source>
</evidence>
<proteinExistence type="predicted"/>
<evidence type="ECO:0000313" key="1">
    <source>
        <dbReference type="EMBL" id="GMQ35123.1"/>
    </source>
</evidence>
<sequence>MDMANETSIPKFSYPGLYSIRVSGKIQKDLLEYFQGIEKSVVEVNDTGNSITHLAINIRDQAELIGLLNMLYEWQHVLISVKLGENYSTV</sequence>
<dbReference type="Proteomes" id="UP001307705">
    <property type="component" value="Unassembled WGS sequence"/>
</dbReference>
<keyword evidence="2" id="KW-1185">Reference proteome</keyword>
<comment type="caution">
    <text evidence="1">The sequence shown here is derived from an EMBL/GenBank/DDBJ whole genome shotgun (WGS) entry which is preliminary data.</text>
</comment>
<reference evidence="1 2" key="1">
    <citation type="submission" date="2023-08" db="EMBL/GenBank/DDBJ databases">
        <title>Draft genome sequence of Algoriphagus taiwanensis.</title>
        <authorList>
            <person name="Takatani N."/>
            <person name="Hosokawa M."/>
            <person name="Sawabe T."/>
        </authorList>
    </citation>
    <scope>NUCLEOTIDE SEQUENCE [LARGE SCALE GENOMIC DNA]</scope>
    <source>
        <strain evidence="1 2">JCM 19755</strain>
    </source>
</reference>
<accession>A0ABQ6Q6J9</accession>
<dbReference type="EMBL" id="BTPE01000014">
    <property type="protein sequence ID" value="GMQ35123.1"/>
    <property type="molecule type" value="Genomic_DNA"/>
</dbReference>
<gene>
    <name evidence="1" type="ORF">Ataiwa_33960</name>
</gene>